<accession>A0A217EQP1</accession>
<dbReference type="Proteomes" id="UP000224660">
    <property type="component" value="Segment"/>
</dbReference>
<proteinExistence type="predicted"/>
<feature type="compositionally biased region" description="Basic and acidic residues" evidence="1">
    <location>
        <begin position="18"/>
        <end position="34"/>
    </location>
</feature>
<reference evidence="2 3" key="1">
    <citation type="journal article" date="2017" name="Viruses">
        <title>Characterization of Bacillus subtilis Viruses vB_BsuM-Goe2 and vB_BsuM-Goe3.</title>
        <authorList>
            <person name="Willms I.M."/>
            <person name="Hoppert M."/>
            <person name="Hertel R."/>
        </authorList>
    </citation>
    <scope>NUCLEOTIDE SEQUENCE [LARGE SCALE GENOMIC DNA]</scope>
</reference>
<organism evidence="2 3">
    <name type="scientific">Bacillus phage vB_BsuM-Goe2</name>
    <dbReference type="NCBI Taxonomy" id="1933062"/>
    <lineage>
        <taxon>Viruses</taxon>
        <taxon>Duplodnaviria</taxon>
        <taxon>Heunggongvirae</taxon>
        <taxon>Uroviricota</taxon>
        <taxon>Caudoviricetes</taxon>
        <taxon>Herelleviridae</taxon>
        <taxon>Spounavirinae</taxon>
        <taxon>Okubovirus</taxon>
        <taxon>Okubovirus camphawk</taxon>
    </lineage>
</organism>
<name>A0A217EQP1_9CAUD</name>
<feature type="region of interest" description="Disordered" evidence="1">
    <location>
        <begin position="1"/>
        <end position="34"/>
    </location>
</feature>
<evidence type="ECO:0000313" key="3">
    <source>
        <dbReference type="Proteomes" id="UP000224660"/>
    </source>
</evidence>
<sequence length="47" mass="5690">MHEYKKPVLRKNKFKNLSKNDWKEANEQSKKDRGIHGVTYHSVYRSN</sequence>
<protein>
    <submittedName>
        <fullName evidence="2">Uncharacterized protein</fullName>
    </submittedName>
</protein>
<evidence type="ECO:0000313" key="2">
    <source>
        <dbReference type="EMBL" id="APZ82362.1"/>
    </source>
</evidence>
<feature type="compositionally biased region" description="Basic residues" evidence="1">
    <location>
        <begin position="7"/>
        <end position="16"/>
    </location>
</feature>
<gene>
    <name evidence="2" type="ORF">Goe2_c12600</name>
</gene>
<dbReference type="EMBL" id="KY368639">
    <property type="protein sequence ID" value="APZ82362.1"/>
    <property type="molecule type" value="Genomic_DNA"/>
</dbReference>
<evidence type="ECO:0000256" key="1">
    <source>
        <dbReference type="SAM" id="MobiDB-lite"/>
    </source>
</evidence>